<evidence type="ECO:0000313" key="3">
    <source>
        <dbReference type="Proteomes" id="UP001165135"/>
    </source>
</evidence>
<dbReference type="EMBL" id="BSTJ01000001">
    <property type="protein sequence ID" value="GLY73288.1"/>
    <property type="molecule type" value="Genomic_DNA"/>
</dbReference>
<keyword evidence="1" id="KW-0472">Membrane</keyword>
<reference evidence="2" key="1">
    <citation type="submission" date="2023-03" db="EMBL/GenBank/DDBJ databases">
        <title>Actinoallomurus iriomotensis NBRC 103681.</title>
        <authorList>
            <person name="Ichikawa N."/>
            <person name="Sato H."/>
            <person name="Tonouchi N."/>
        </authorList>
    </citation>
    <scope>NUCLEOTIDE SEQUENCE</scope>
    <source>
        <strain evidence="2">NBRC 103681</strain>
    </source>
</reference>
<keyword evidence="1" id="KW-0812">Transmembrane</keyword>
<name>A0A9W6RCN7_9ACTN</name>
<dbReference type="Proteomes" id="UP001165135">
    <property type="component" value="Unassembled WGS sequence"/>
</dbReference>
<gene>
    <name evidence="2" type="ORF">Airi01_015550</name>
</gene>
<evidence type="ECO:0000256" key="1">
    <source>
        <dbReference type="SAM" id="Phobius"/>
    </source>
</evidence>
<keyword evidence="1" id="KW-1133">Transmembrane helix</keyword>
<organism evidence="2 3">
    <name type="scientific">Actinoallomurus iriomotensis</name>
    <dbReference type="NCBI Taxonomy" id="478107"/>
    <lineage>
        <taxon>Bacteria</taxon>
        <taxon>Bacillati</taxon>
        <taxon>Actinomycetota</taxon>
        <taxon>Actinomycetes</taxon>
        <taxon>Streptosporangiales</taxon>
        <taxon>Thermomonosporaceae</taxon>
        <taxon>Actinoallomurus</taxon>
    </lineage>
</organism>
<proteinExistence type="predicted"/>
<evidence type="ECO:0008006" key="4">
    <source>
        <dbReference type="Google" id="ProtNLM"/>
    </source>
</evidence>
<accession>A0A9W6RCN7</accession>
<comment type="caution">
    <text evidence="2">The sequence shown here is derived from an EMBL/GenBank/DDBJ whole genome shotgun (WGS) entry which is preliminary data.</text>
</comment>
<feature type="transmembrane region" description="Helical" evidence="1">
    <location>
        <begin position="32"/>
        <end position="51"/>
    </location>
</feature>
<dbReference type="AlphaFoldDB" id="A0A9W6RCN7"/>
<protein>
    <recommendedName>
        <fullName evidence="4">DUF3558 domain-containing protein</fullName>
    </recommendedName>
</protein>
<sequence length="207" mass="20969">MTLGVFVGTPASLPGLRPPPPPPAGRRDRAPVVILAVLIPALVAGLVWAMYTGASPEGGLATPSACSLLDQDQVGAYLPGAVADGGGYQCSWTEPGRAGERLTAGVEALPGDPPSVEDAEDEYDLRRRQADAPGTAITPLKIGDETFMACAAPPDGGPGSCTAYTRVRNVVFSLTFESLAVTGARDPASSVRALDAEAALRLGGSGG</sequence>
<evidence type="ECO:0000313" key="2">
    <source>
        <dbReference type="EMBL" id="GLY73288.1"/>
    </source>
</evidence>